<dbReference type="AlphaFoldDB" id="A0A9P0NE88"/>
<sequence>MRTILPIAFMALSHTIFNCNLETVIRIHRIPISILITLLYCKDMYRFFFPVPLDHPRKYATASIFNLQFISLLIVGQSRAAVLNLFVFAYHLHSLKIFTYHLTIFLLFFFLVINNVYVYVFYKGRFFSRTAYHL</sequence>
<feature type="transmembrane region" description="Helical" evidence="1">
    <location>
        <begin position="69"/>
        <end position="92"/>
    </location>
</feature>
<reference evidence="2" key="2">
    <citation type="submission" date="2022-10" db="EMBL/GenBank/DDBJ databases">
        <authorList>
            <consortium name="ENA_rothamsted_submissions"/>
            <consortium name="culmorum"/>
            <person name="King R."/>
        </authorList>
    </citation>
    <scope>NUCLEOTIDE SEQUENCE</scope>
</reference>
<dbReference type="Proteomes" id="UP001154329">
    <property type="component" value="Chromosome 1"/>
</dbReference>
<evidence type="ECO:0000313" key="2">
    <source>
        <dbReference type="EMBL" id="CAH1710404.1"/>
    </source>
</evidence>
<organism evidence="2 3">
    <name type="scientific">Aphis gossypii</name>
    <name type="common">Cotton aphid</name>
    <dbReference type="NCBI Taxonomy" id="80765"/>
    <lineage>
        <taxon>Eukaryota</taxon>
        <taxon>Metazoa</taxon>
        <taxon>Ecdysozoa</taxon>
        <taxon>Arthropoda</taxon>
        <taxon>Hexapoda</taxon>
        <taxon>Insecta</taxon>
        <taxon>Pterygota</taxon>
        <taxon>Neoptera</taxon>
        <taxon>Paraneoptera</taxon>
        <taxon>Hemiptera</taxon>
        <taxon>Sternorrhyncha</taxon>
        <taxon>Aphidomorpha</taxon>
        <taxon>Aphidoidea</taxon>
        <taxon>Aphididae</taxon>
        <taxon>Aphidini</taxon>
        <taxon>Aphis</taxon>
        <taxon>Aphis</taxon>
    </lineage>
</organism>
<evidence type="ECO:0000313" key="3">
    <source>
        <dbReference type="Proteomes" id="UP001154329"/>
    </source>
</evidence>
<name>A0A9P0NE88_APHGO</name>
<keyword evidence="1" id="KW-0472">Membrane</keyword>
<dbReference type="EMBL" id="OU899034">
    <property type="protein sequence ID" value="CAH1710404.1"/>
    <property type="molecule type" value="Genomic_DNA"/>
</dbReference>
<evidence type="ECO:0000256" key="1">
    <source>
        <dbReference type="SAM" id="Phobius"/>
    </source>
</evidence>
<keyword evidence="1" id="KW-0812">Transmembrane</keyword>
<keyword evidence="1" id="KW-1133">Transmembrane helix</keyword>
<protein>
    <submittedName>
        <fullName evidence="2">Uncharacterized protein</fullName>
    </submittedName>
</protein>
<proteinExistence type="predicted"/>
<keyword evidence="3" id="KW-1185">Reference proteome</keyword>
<gene>
    <name evidence="2" type="ORF">APHIGO_LOCUS1184</name>
</gene>
<reference evidence="2" key="1">
    <citation type="submission" date="2022-02" db="EMBL/GenBank/DDBJ databases">
        <authorList>
            <person name="King R."/>
        </authorList>
    </citation>
    <scope>NUCLEOTIDE SEQUENCE</scope>
</reference>
<feature type="transmembrane region" description="Helical" evidence="1">
    <location>
        <begin position="98"/>
        <end position="122"/>
    </location>
</feature>
<accession>A0A9P0NE88</accession>